<protein>
    <submittedName>
        <fullName evidence="2">Uncharacterized protein</fullName>
    </submittedName>
</protein>
<evidence type="ECO:0000256" key="1">
    <source>
        <dbReference type="SAM" id="MobiDB-lite"/>
    </source>
</evidence>
<sequence>MCHERVSHFLWSREGGLGRCARNRLRAGERGHPSPLRTALHDAQHRTTHRTDSPVDL</sequence>
<organism evidence="2 3">
    <name type="scientific">Streptomyces tauricus</name>
    <dbReference type="NCBI Taxonomy" id="68274"/>
    <lineage>
        <taxon>Bacteria</taxon>
        <taxon>Bacillati</taxon>
        <taxon>Actinomycetota</taxon>
        <taxon>Actinomycetes</taxon>
        <taxon>Kitasatosporales</taxon>
        <taxon>Streptomycetaceae</taxon>
        <taxon>Streptomyces</taxon>
        <taxon>Streptomyces aurantiacus group</taxon>
    </lineage>
</organism>
<evidence type="ECO:0000313" key="2">
    <source>
        <dbReference type="EMBL" id="WTP47076.1"/>
    </source>
</evidence>
<dbReference type="RefSeq" id="WP_328936417.1">
    <property type="nucleotide sequence ID" value="NZ_CP108133.1"/>
</dbReference>
<dbReference type="Proteomes" id="UP001432166">
    <property type="component" value="Chromosome"/>
</dbReference>
<evidence type="ECO:0000313" key="3">
    <source>
        <dbReference type="Proteomes" id="UP001432166"/>
    </source>
</evidence>
<gene>
    <name evidence="2" type="ORF">OG288_01360</name>
</gene>
<feature type="compositionally biased region" description="Basic and acidic residues" evidence="1">
    <location>
        <begin position="39"/>
        <end position="57"/>
    </location>
</feature>
<proteinExistence type="predicted"/>
<reference evidence="2" key="1">
    <citation type="submission" date="2022-10" db="EMBL/GenBank/DDBJ databases">
        <title>The complete genomes of actinobacterial strains from the NBC collection.</title>
        <authorList>
            <person name="Joergensen T.S."/>
            <person name="Alvarez Arevalo M."/>
            <person name="Sterndorff E.B."/>
            <person name="Faurdal D."/>
            <person name="Vuksanovic O."/>
            <person name="Mourched A.-S."/>
            <person name="Charusanti P."/>
            <person name="Shaw S."/>
            <person name="Blin K."/>
            <person name="Weber T."/>
        </authorList>
    </citation>
    <scope>NUCLEOTIDE SEQUENCE</scope>
    <source>
        <strain evidence="2">NBC_00189</strain>
    </source>
</reference>
<accession>A0ABZ1J623</accession>
<dbReference type="EMBL" id="CP108133">
    <property type="protein sequence ID" value="WTP47076.1"/>
    <property type="molecule type" value="Genomic_DNA"/>
</dbReference>
<name>A0ABZ1J623_9ACTN</name>
<keyword evidence="3" id="KW-1185">Reference proteome</keyword>
<feature type="region of interest" description="Disordered" evidence="1">
    <location>
        <begin position="25"/>
        <end position="57"/>
    </location>
</feature>